<gene>
    <name evidence="3" type="ORF">APAC_1210</name>
</gene>
<reference evidence="3 4" key="1">
    <citation type="submission" date="2019-09" db="EMBL/GenBank/DDBJ databases">
        <title>Complete genome sequencing of four Arcobacter species reveals a diverse suite of mobile elements.</title>
        <authorList>
            <person name="Miller W.G."/>
            <person name="Yee E."/>
            <person name="Bono J.L."/>
        </authorList>
    </citation>
    <scope>NUCLEOTIDE SEQUENCE [LARGE SCALE GENOMIC DNA]</scope>
    <source>
        <strain evidence="3 4">LMG 26638</strain>
    </source>
</reference>
<dbReference type="Proteomes" id="UP000322726">
    <property type="component" value="Chromosome"/>
</dbReference>
<dbReference type="RefSeq" id="WP_130233271.1">
    <property type="nucleotide sequence ID" value="NZ_BMEF01000008.1"/>
</dbReference>
<reference evidence="4" key="2">
    <citation type="submission" date="2019-09" db="EMBL/GenBank/DDBJ databases">
        <title>Complete genome sequencing of four Arcobacter species reveals a diverse suite of mobile elements.</title>
        <authorList>
            <person name="On S.L.W."/>
            <person name="Miller W.G."/>
            <person name="Biggs P."/>
            <person name="Cornelius A."/>
            <person name="Vandamme P."/>
        </authorList>
    </citation>
    <scope>NUCLEOTIDE SEQUENCE [LARGE SCALE GENOMIC DNA]</scope>
    <source>
        <strain evidence="4">LMG 26638</strain>
    </source>
</reference>
<organism evidence="3 4">
    <name type="scientific">Malaciobacter pacificus</name>
    <dbReference type="NCBI Taxonomy" id="1080223"/>
    <lineage>
        <taxon>Bacteria</taxon>
        <taxon>Pseudomonadati</taxon>
        <taxon>Campylobacterota</taxon>
        <taxon>Epsilonproteobacteria</taxon>
        <taxon>Campylobacterales</taxon>
        <taxon>Arcobacteraceae</taxon>
        <taxon>Malaciobacter</taxon>
    </lineage>
</organism>
<dbReference type="GO" id="GO:0006537">
    <property type="term" value="P:glutamate biosynthetic process"/>
    <property type="evidence" value="ECO:0007669"/>
    <property type="project" value="InterPro"/>
</dbReference>
<keyword evidence="4" id="KW-1185">Reference proteome</keyword>
<dbReference type="CDD" id="cd02808">
    <property type="entry name" value="GltS_FMN"/>
    <property type="match status" value="1"/>
</dbReference>
<dbReference type="InterPro" id="IPR013785">
    <property type="entry name" value="Aldolase_TIM"/>
</dbReference>
<comment type="similarity">
    <text evidence="1 2">Belongs to the glutamate synthase family.</text>
</comment>
<dbReference type="PANTHER" id="PTHR43819">
    <property type="entry name" value="ARCHAEAL-TYPE GLUTAMATE SYNTHASE [NADPH]"/>
    <property type="match status" value="1"/>
</dbReference>
<proteinExistence type="inferred from homology"/>
<sequence>MPKLFKNFIIFGAISIIVLSLFHNLFMWLTIIYFAIVLLGIYDLRQTKHSLWRNFPVVGRLRWVLEELRPPIRQYFIESDIDGVPINRQQRSVVYRRSKKLASTIPFGTKMDVYKEGYEWIGHSMNALKAHDLDLNPRVKIGGIDCKKPYDASLLNISAMSFGSLSANAVLALGHGAKIGDFALNTGEGGLSRYHLATNCDLIWQIGTGYFGCRTEDGNFDEEKFKVKSRIENVKMIEIKLSQGAKPGHGGILPANKNTPEIAEDRGVKAHTRVDSPPTHSAFSNAKGLIQFVEKLRKLSDGKPIGFKLCVGRKEEFIDICKAMIELNIKPDFITVDGGEGGTGAAPLEYTNSVGMPLREALVFVTDCLIGFDLKDDIKVIASGKILNGMDITKALCIGADLCASARGMMLSLGCIQALQCHKNNCPTGVATQDQSLAKGLVVEDKKQRVANFHEMTIESFVEILASAGLDKPEKLDRTHIFRRLDQTSYKRYDELFKPMKNGDLLSAPYPKSFDRFMIPNF</sequence>
<dbReference type="AlphaFoldDB" id="A0A5C2H7L7"/>
<dbReference type="InterPro" id="IPR024188">
    <property type="entry name" value="GltB"/>
</dbReference>
<dbReference type="PIRSF" id="PIRSF500060">
    <property type="entry name" value="UCP500060"/>
    <property type="match status" value="1"/>
</dbReference>
<dbReference type="EMBL" id="CP035928">
    <property type="protein sequence ID" value="QEP34329.1"/>
    <property type="molecule type" value="Genomic_DNA"/>
</dbReference>
<evidence type="ECO:0000313" key="3">
    <source>
        <dbReference type="EMBL" id="QEP34329.1"/>
    </source>
</evidence>
<name>A0A5C2H7L7_9BACT</name>
<evidence type="ECO:0000256" key="2">
    <source>
        <dbReference type="PIRNR" id="PIRNR006429"/>
    </source>
</evidence>
<dbReference type="OrthoDB" id="9758182at2"/>
<dbReference type="SUPFAM" id="SSF51395">
    <property type="entry name" value="FMN-linked oxidoreductases"/>
    <property type="match status" value="1"/>
</dbReference>
<dbReference type="GO" id="GO:0015930">
    <property type="term" value="F:glutamate synthase activity"/>
    <property type="evidence" value="ECO:0007669"/>
    <property type="project" value="InterPro"/>
</dbReference>
<reference evidence="3 4" key="3">
    <citation type="submission" date="2019-09" db="EMBL/GenBank/DDBJ databases">
        <title>Taxonomic note: a critical rebuttal of the proposed division of the genus Arcobacter into six genera, emended descriptions of Arcobacter anaerophilus and the genus Arcobacter, and an assessment of genus-level boundaries for Epsilonproteobacteria using in silico genomic comparator tools.</title>
        <authorList>
            <person name="On S.L.W."/>
            <person name="Miller W.G."/>
            <person name="Biggs P."/>
            <person name="Cornelius A."/>
            <person name="Vandamme P."/>
        </authorList>
    </citation>
    <scope>NUCLEOTIDE SEQUENCE [LARGE SCALE GENOMIC DNA]</scope>
    <source>
        <strain evidence="3 4">LMG 26638</strain>
    </source>
</reference>
<dbReference type="KEGG" id="apai:APAC_1210"/>
<evidence type="ECO:0000313" key="4">
    <source>
        <dbReference type="Proteomes" id="UP000322726"/>
    </source>
</evidence>
<evidence type="ECO:0000256" key="1">
    <source>
        <dbReference type="ARBA" id="ARBA00009716"/>
    </source>
</evidence>
<dbReference type="InterPro" id="IPR002932">
    <property type="entry name" value="Glu_synthdom"/>
</dbReference>
<dbReference type="Gene3D" id="3.20.20.70">
    <property type="entry name" value="Aldolase class I"/>
    <property type="match status" value="1"/>
</dbReference>
<accession>A0A5C2H7L7</accession>
<dbReference type="PIRSF" id="PIRSF006429">
    <property type="entry name" value="GOGAT_lg_2"/>
    <property type="match status" value="1"/>
</dbReference>
<dbReference type="PANTHER" id="PTHR43819:SF1">
    <property type="entry name" value="ARCHAEAL-TYPE GLUTAMATE SYNTHASE [NADPH]"/>
    <property type="match status" value="1"/>
</dbReference>
<dbReference type="InterPro" id="IPR027283">
    <property type="entry name" value="YerD"/>
</dbReference>
<dbReference type="Pfam" id="PF01645">
    <property type="entry name" value="Glu_synthase"/>
    <property type="match status" value="1"/>
</dbReference>
<protein>
    <submittedName>
        <fullName evidence="3">FMN-binding glutamate synthase family protein</fullName>
    </submittedName>
</protein>